<keyword evidence="2" id="KW-1185">Reference proteome</keyword>
<dbReference type="Proteomes" id="UP000265703">
    <property type="component" value="Unassembled WGS sequence"/>
</dbReference>
<dbReference type="AlphaFoldDB" id="A0A397SPU7"/>
<organism evidence="1 2">
    <name type="scientific">Glomus cerebriforme</name>
    <dbReference type="NCBI Taxonomy" id="658196"/>
    <lineage>
        <taxon>Eukaryota</taxon>
        <taxon>Fungi</taxon>
        <taxon>Fungi incertae sedis</taxon>
        <taxon>Mucoromycota</taxon>
        <taxon>Glomeromycotina</taxon>
        <taxon>Glomeromycetes</taxon>
        <taxon>Glomerales</taxon>
        <taxon>Glomeraceae</taxon>
        <taxon>Glomus</taxon>
    </lineage>
</organism>
<dbReference type="EMBL" id="QKYT01000476">
    <property type="protein sequence ID" value="RIA84664.1"/>
    <property type="molecule type" value="Genomic_DNA"/>
</dbReference>
<proteinExistence type="predicted"/>
<accession>A0A397SPU7</accession>
<gene>
    <name evidence="1" type="ORF">C1645_831920</name>
</gene>
<comment type="caution">
    <text evidence="1">The sequence shown here is derived from an EMBL/GenBank/DDBJ whole genome shotgun (WGS) entry which is preliminary data.</text>
</comment>
<dbReference type="STRING" id="658196.A0A397SPU7"/>
<sequence length="122" mass="13767">MSLIEDVLRTNNGGNENSTPFAGNIVGSEFANCVSLPSIYTPIEFEVGTKFYSMSIAIHFVKQFALQKNFAVVKHKNETFLDGTCKKRVQMLLEFQANDPAWFVKPLLDDNQLVGIFWMSPE</sequence>
<protein>
    <submittedName>
        <fullName evidence="1">Uncharacterized protein</fullName>
    </submittedName>
</protein>
<evidence type="ECO:0000313" key="2">
    <source>
        <dbReference type="Proteomes" id="UP000265703"/>
    </source>
</evidence>
<evidence type="ECO:0000313" key="1">
    <source>
        <dbReference type="EMBL" id="RIA84664.1"/>
    </source>
</evidence>
<dbReference type="OrthoDB" id="2363731at2759"/>
<name>A0A397SPU7_9GLOM</name>
<reference evidence="1 2" key="1">
    <citation type="submission" date="2018-06" db="EMBL/GenBank/DDBJ databases">
        <title>Comparative genomics reveals the genomic features of Rhizophagus irregularis, R. cerebriforme, R. diaphanum and Gigaspora rosea, and their symbiotic lifestyle signature.</title>
        <authorList>
            <person name="Morin E."/>
            <person name="San Clemente H."/>
            <person name="Chen E.C.H."/>
            <person name="De La Providencia I."/>
            <person name="Hainaut M."/>
            <person name="Kuo A."/>
            <person name="Kohler A."/>
            <person name="Murat C."/>
            <person name="Tang N."/>
            <person name="Roy S."/>
            <person name="Loubradou J."/>
            <person name="Henrissat B."/>
            <person name="Grigoriev I.V."/>
            <person name="Corradi N."/>
            <person name="Roux C."/>
            <person name="Martin F.M."/>
        </authorList>
    </citation>
    <scope>NUCLEOTIDE SEQUENCE [LARGE SCALE GENOMIC DNA]</scope>
    <source>
        <strain evidence="1 2">DAOM 227022</strain>
    </source>
</reference>